<dbReference type="InterPro" id="IPR011063">
    <property type="entry name" value="TilS/TtcA_N"/>
</dbReference>
<evidence type="ECO:0000256" key="3">
    <source>
        <dbReference type="ARBA" id="ARBA00022598"/>
    </source>
</evidence>
<evidence type="ECO:0000256" key="2">
    <source>
        <dbReference type="ARBA" id="ARBA00022490"/>
    </source>
</evidence>
<dbReference type="SUPFAM" id="SSF82829">
    <property type="entry name" value="MesJ substrate recognition domain-like"/>
    <property type="match status" value="1"/>
</dbReference>
<dbReference type="PANTHER" id="PTHR43033">
    <property type="entry name" value="TRNA(ILE)-LYSIDINE SYNTHASE-RELATED"/>
    <property type="match status" value="1"/>
</dbReference>
<comment type="domain">
    <text evidence="8">The N-terminal region contains the highly conserved SGGXDS motif, predicted to be a P-loop motif involved in ATP binding.</text>
</comment>
<evidence type="ECO:0000256" key="8">
    <source>
        <dbReference type="HAMAP-Rule" id="MF_01161"/>
    </source>
</evidence>
<dbReference type="Pfam" id="PF09179">
    <property type="entry name" value="TilS"/>
    <property type="match status" value="1"/>
</dbReference>
<keyword evidence="4 8" id="KW-0819">tRNA processing</keyword>
<evidence type="ECO:0000259" key="9">
    <source>
        <dbReference type="SMART" id="SM00977"/>
    </source>
</evidence>
<dbReference type="SMART" id="SM00977">
    <property type="entry name" value="TilS_C"/>
    <property type="match status" value="1"/>
</dbReference>
<evidence type="ECO:0000256" key="5">
    <source>
        <dbReference type="ARBA" id="ARBA00022741"/>
    </source>
</evidence>
<dbReference type="HAMAP" id="MF_01161">
    <property type="entry name" value="tRNA_Ile_lys_synt"/>
    <property type="match status" value="1"/>
</dbReference>
<accession>A0ABS3CWD4</accession>
<evidence type="ECO:0000313" key="11">
    <source>
        <dbReference type="Proteomes" id="UP000663992"/>
    </source>
</evidence>
<keyword evidence="11" id="KW-1185">Reference proteome</keyword>
<evidence type="ECO:0000256" key="7">
    <source>
        <dbReference type="ARBA" id="ARBA00048539"/>
    </source>
</evidence>
<dbReference type="CDD" id="cd01992">
    <property type="entry name" value="TilS_N"/>
    <property type="match status" value="1"/>
</dbReference>
<comment type="catalytic activity">
    <reaction evidence="7 8">
        <text>cytidine(34) in tRNA(Ile2) + L-lysine + ATP = lysidine(34) in tRNA(Ile2) + AMP + diphosphate + H(+)</text>
        <dbReference type="Rhea" id="RHEA:43744"/>
        <dbReference type="Rhea" id="RHEA-COMP:10625"/>
        <dbReference type="Rhea" id="RHEA-COMP:10670"/>
        <dbReference type="ChEBI" id="CHEBI:15378"/>
        <dbReference type="ChEBI" id="CHEBI:30616"/>
        <dbReference type="ChEBI" id="CHEBI:32551"/>
        <dbReference type="ChEBI" id="CHEBI:33019"/>
        <dbReference type="ChEBI" id="CHEBI:82748"/>
        <dbReference type="ChEBI" id="CHEBI:83665"/>
        <dbReference type="ChEBI" id="CHEBI:456215"/>
        <dbReference type="EC" id="6.3.4.19"/>
    </reaction>
</comment>
<dbReference type="InterPro" id="IPR014729">
    <property type="entry name" value="Rossmann-like_a/b/a_fold"/>
</dbReference>
<evidence type="ECO:0000256" key="6">
    <source>
        <dbReference type="ARBA" id="ARBA00022840"/>
    </source>
</evidence>
<dbReference type="EC" id="6.3.4.19" evidence="8"/>
<keyword evidence="5 8" id="KW-0547">Nucleotide-binding</keyword>
<dbReference type="PANTHER" id="PTHR43033:SF1">
    <property type="entry name" value="TRNA(ILE)-LYSIDINE SYNTHASE-RELATED"/>
    <property type="match status" value="1"/>
</dbReference>
<evidence type="ECO:0000313" key="10">
    <source>
        <dbReference type="EMBL" id="MBN7821442.1"/>
    </source>
</evidence>
<evidence type="ECO:0000256" key="1">
    <source>
        <dbReference type="ARBA" id="ARBA00004496"/>
    </source>
</evidence>
<dbReference type="GO" id="GO:0032267">
    <property type="term" value="F:tRNA(Ile)-lysidine synthase activity"/>
    <property type="evidence" value="ECO:0007669"/>
    <property type="project" value="UniProtKB-EC"/>
</dbReference>
<keyword evidence="2 8" id="KW-0963">Cytoplasm</keyword>
<dbReference type="InterPro" id="IPR012094">
    <property type="entry name" value="tRNA_Ile_lys_synt"/>
</dbReference>
<comment type="similarity">
    <text evidence="8">Belongs to the tRNA(Ile)-lysidine synthase family.</text>
</comment>
<dbReference type="Proteomes" id="UP000663992">
    <property type="component" value="Unassembled WGS sequence"/>
</dbReference>
<keyword evidence="3 8" id="KW-0436">Ligase</keyword>
<dbReference type="InterPro" id="IPR015262">
    <property type="entry name" value="tRNA_Ile_lys_synt_subst-bd"/>
</dbReference>
<dbReference type="RefSeq" id="WP_206595390.1">
    <property type="nucleotide sequence ID" value="NZ_JAFKCS010000018.1"/>
</dbReference>
<dbReference type="Pfam" id="PF01171">
    <property type="entry name" value="ATP_bind_3"/>
    <property type="match status" value="1"/>
</dbReference>
<gene>
    <name evidence="8 10" type="primary">tilS</name>
    <name evidence="10" type="ORF">J0A65_16335</name>
</gene>
<keyword evidence="6 8" id="KW-0067">ATP-binding</keyword>
<dbReference type="NCBIfam" id="TIGR02432">
    <property type="entry name" value="lysidine_TilS_N"/>
    <property type="match status" value="1"/>
</dbReference>
<comment type="subcellular location">
    <subcellularLocation>
        <location evidence="1 8">Cytoplasm</location>
    </subcellularLocation>
</comment>
<sequence>MSDKLYIHFKNFIDAYTAQPLVVAYSGGLDSTVLLHLACRVRQALPEVQVRAVHIHHGLSPNADLWLAHCETQCQALDVAFFGQRVVLACDSRQSLEAVAREARYQAIRDVTPEDAHILLGQHQDDQLETFLLQLKRGAGPKGLSAMAARQVRAGRCYLRPLLEYDRATLEQYARQYNLRWIDDESNQDERFERNFLRHSITPLLKARWPSVGTTVSRSARLCAEQQLLLEEVSDERLALVAVADDCLDIRKLQSFSWLWQQQIIRLWLQKQQAQVPPQQLLQRLPGEFYAAKPDAQPCLAWGSWQLRRFQQGLYLLDSRSLVQNVSQDWVGQAQLQLDDGRRLLFTQAQDGDAGCLYILPSQKVQVRFGEFSHAFCPMGQQHHKPLKQWLKLAHIPPWQRTKMPLLMVEDRLAAVAGWQVDRRFALPVAGSQAWRLDIAG</sequence>
<protein>
    <recommendedName>
        <fullName evidence="8">tRNA(Ile)-lysidine synthase</fullName>
        <ecNumber evidence="8">6.3.4.19</ecNumber>
    </recommendedName>
    <alternativeName>
        <fullName evidence="8">tRNA(Ile)-2-lysyl-cytidine synthase</fullName>
    </alternativeName>
    <alternativeName>
        <fullName evidence="8">tRNA(Ile)-lysidine synthetase</fullName>
    </alternativeName>
</protein>
<feature type="domain" description="Lysidine-tRNA(Ile) synthetase C-terminal" evidence="9">
    <location>
        <begin position="365"/>
        <end position="439"/>
    </location>
</feature>
<comment type="function">
    <text evidence="8">Ligates lysine onto the cytidine present at position 34 of the AUA codon-specific tRNA(Ile) that contains the anticodon CAU, in an ATP-dependent manner. Cytidine is converted to lysidine, thus changing the amino acid specificity of the tRNA from methionine to isoleucine.</text>
</comment>
<organism evidence="10 11">
    <name type="scientific">Bowmanella yangjiangensis</name>
    <dbReference type="NCBI Taxonomy" id="2811230"/>
    <lineage>
        <taxon>Bacteria</taxon>
        <taxon>Pseudomonadati</taxon>
        <taxon>Pseudomonadota</taxon>
        <taxon>Gammaproteobacteria</taxon>
        <taxon>Alteromonadales</taxon>
        <taxon>Alteromonadaceae</taxon>
        <taxon>Bowmanella</taxon>
    </lineage>
</organism>
<evidence type="ECO:0000256" key="4">
    <source>
        <dbReference type="ARBA" id="ARBA00022694"/>
    </source>
</evidence>
<dbReference type="EMBL" id="JAFKCS010000018">
    <property type="protein sequence ID" value="MBN7821442.1"/>
    <property type="molecule type" value="Genomic_DNA"/>
</dbReference>
<dbReference type="Gene3D" id="1.20.59.20">
    <property type="match status" value="1"/>
</dbReference>
<name>A0ABS3CWD4_9ALTE</name>
<dbReference type="Pfam" id="PF11734">
    <property type="entry name" value="TilS_C"/>
    <property type="match status" value="1"/>
</dbReference>
<dbReference type="Gene3D" id="3.40.50.620">
    <property type="entry name" value="HUPs"/>
    <property type="match status" value="1"/>
</dbReference>
<feature type="binding site" evidence="8">
    <location>
        <begin position="26"/>
        <end position="31"/>
    </location>
    <ligand>
        <name>ATP</name>
        <dbReference type="ChEBI" id="CHEBI:30616"/>
    </ligand>
</feature>
<dbReference type="SUPFAM" id="SSF56037">
    <property type="entry name" value="PheT/TilS domain"/>
    <property type="match status" value="1"/>
</dbReference>
<dbReference type="InterPro" id="IPR012795">
    <property type="entry name" value="tRNA_Ile_lys_synt_N"/>
</dbReference>
<reference evidence="10 11" key="1">
    <citation type="submission" date="2021-03" db="EMBL/GenBank/DDBJ databases">
        <title>novel species isolated from a fishpond in China.</title>
        <authorList>
            <person name="Lu H."/>
            <person name="Cai Z."/>
        </authorList>
    </citation>
    <scope>NUCLEOTIDE SEQUENCE [LARGE SCALE GENOMIC DNA]</scope>
    <source>
        <strain evidence="10 11">Y57</strain>
    </source>
</reference>
<dbReference type="NCBIfam" id="TIGR02433">
    <property type="entry name" value="lysidine_TilS_C"/>
    <property type="match status" value="1"/>
</dbReference>
<dbReference type="InterPro" id="IPR012796">
    <property type="entry name" value="Lysidine-tRNA-synth_C"/>
</dbReference>
<comment type="caution">
    <text evidence="10">The sequence shown here is derived from an EMBL/GenBank/DDBJ whole genome shotgun (WGS) entry which is preliminary data.</text>
</comment>
<dbReference type="SUPFAM" id="SSF52402">
    <property type="entry name" value="Adenine nucleotide alpha hydrolases-like"/>
    <property type="match status" value="1"/>
</dbReference>
<proteinExistence type="inferred from homology"/>